<keyword evidence="7" id="KW-1185">Reference proteome</keyword>
<feature type="zinc finger region" description="dksA C4-type" evidence="4">
    <location>
        <begin position="91"/>
        <end position="115"/>
    </location>
</feature>
<dbReference type="SUPFAM" id="SSF57716">
    <property type="entry name" value="Glucocorticoid receptor-like (DNA-binding domain)"/>
    <property type="match status" value="1"/>
</dbReference>
<keyword evidence="1" id="KW-0479">Metal-binding</keyword>
<keyword evidence="2" id="KW-0863">Zinc-finger</keyword>
<evidence type="ECO:0000313" key="6">
    <source>
        <dbReference type="EMBL" id="GIF81569.1"/>
    </source>
</evidence>
<evidence type="ECO:0000256" key="3">
    <source>
        <dbReference type="ARBA" id="ARBA00022833"/>
    </source>
</evidence>
<reference evidence="6 7" key="1">
    <citation type="submission" date="2021-01" db="EMBL/GenBank/DDBJ databases">
        <title>Whole genome shotgun sequence of Catellatospora bangladeshensis NBRC 107357.</title>
        <authorList>
            <person name="Komaki H."/>
            <person name="Tamura T."/>
        </authorList>
    </citation>
    <scope>NUCLEOTIDE SEQUENCE [LARGE SCALE GENOMIC DNA]</scope>
    <source>
        <strain evidence="6 7">NBRC 107357</strain>
    </source>
</reference>
<feature type="domain" description="Zinc finger DksA/TraR C4-type" evidence="5">
    <location>
        <begin position="86"/>
        <end position="120"/>
    </location>
</feature>
<dbReference type="RefSeq" id="WP_203746055.1">
    <property type="nucleotide sequence ID" value="NZ_BONF01000014.1"/>
</dbReference>
<sequence>MTTVDDGLDLEQVADLLRHRYQQTLEQIATQTAETRDLRQAAHQDTGDMADAGSLISDTAQHDIVTAALSEQAGRLASALQRLQDGSFGTCGRCAQQIPLARLEIMPWATHCVTCQQHAEKLR</sequence>
<comment type="caution">
    <text evidence="6">The sequence shown here is derived from an EMBL/GenBank/DDBJ whole genome shotgun (WGS) entry which is preliminary data.</text>
</comment>
<dbReference type="Gene3D" id="1.20.120.910">
    <property type="entry name" value="DksA, coiled-coil domain"/>
    <property type="match status" value="1"/>
</dbReference>
<evidence type="ECO:0000256" key="1">
    <source>
        <dbReference type="ARBA" id="ARBA00022723"/>
    </source>
</evidence>
<dbReference type="InterPro" id="IPR000962">
    <property type="entry name" value="Znf_DskA_TraR"/>
</dbReference>
<evidence type="ECO:0000313" key="7">
    <source>
        <dbReference type="Proteomes" id="UP000601223"/>
    </source>
</evidence>
<dbReference type="AlphaFoldDB" id="A0A8J3JFA2"/>
<dbReference type="PANTHER" id="PTHR33823">
    <property type="entry name" value="RNA POLYMERASE-BINDING TRANSCRIPTION FACTOR DKSA-RELATED"/>
    <property type="match status" value="1"/>
</dbReference>
<dbReference type="Pfam" id="PF01258">
    <property type="entry name" value="zf-dskA_traR"/>
    <property type="match status" value="1"/>
</dbReference>
<dbReference type="Proteomes" id="UP000601223">
    <property type="component" value="Unassembled WGS sequence"/>
</dbReference>
<organism evidence="6 7">
    <name type="scientific">Catellatospora bangladeshensis</name>
    <dbReference type="NCBI Taxonomy" id="310355"/>
    <lineage>
        <taxon>Bacteria</taxon>
        <taxon>Bacillati</taxon>
        <taxon>Actinomycetota</taxon>
        <taxon>Actinomycetes</taxon>
        <taxon>Micromonosporales</taxon>
        <taxon>Micromonosporaceae</taxon>
        <taxon>Catellatospora</taxon>
    </lineage>
</organism>
<accession>A0A8J3JFA2</accession>
<protein>
    <recommendedName>
        <fullName evidence="5">Zinc finger DksA/TraR C4-type domain-containing protein</fullName>
    </recommendedName>
</protein>
<dbReference type="EMBL" id="BONF01000014">
    <property type="protein sequence ID" value="GIF81569.1"/>
    <property type="molecule type" value="Genomic_DNA"/>
</dbReference>
<evidence type="ECO:0000256" key="4">
    <source>
        <dbReference type="PROSITE-ProRule" id="PRU00510"/>
    </source>
</evidence>
<evidence type="ECO:0000259" key="5">
    <source>
        <dbReference type="Pfam" id="PF01258"/>
    </source>
</evidence>
<keyword evidence="3" id="KW-0862">Zinc</keyword>
<gene>
    <name evidence="6" type="ORF">Cba03nite_29180</name>
</gene>
<dbReference type="PROSITE" id="PS51128">
    <property type="entry name" value="ZF_DKSA_2"/>
    <property type="match status" value="1"/>
</dbReference>
<dbReference type="GO" id="GO:0008270">
    <property type="term" value="F:zinc ion binding"/>
    <property type="evidence" value="ECO:0007669"/>
    <property type="project" value="UniProtKB-KW"/>
</dbReference>
<evidence type="ECO:0000256" key="2">
    <source>
        <dbReference type="ARBA" id="ARBA00022771"/>
    </source>
</evidence>
<dbReference type="PANTHER" id="PTHR33823:SF4">
    <property type="entry name" value="GENERAL STRESS PROTEIN 16O"/>
    <property type="match status" value="1"/>
</dbReference>
<name>A0A8J3JFA2_9ACTN</name>
<proteinExistence type="predicted"/>